<dbReference type="PANTHER" id="PTHR43639">
    <property type="entry name" value="OXIDOREDUCTASE, SHORT-CHAIN DEHYDROGENASE/REDUCTASE FAMILY (AFU_ORTHOLOGUE AFUA_5G02870)"/>
    <property type="match status" value="1"/>
</dbReference>
<evidence type="ECO:0000313" key="4">
    <source>
        <dbReference type="EMBL" id="NYI67494.1"/>
    </source>
</evidence>
<dbReference type="Gene3D" id="3.40.50.720">
    <property type="entry name" value="NAD(P)-binding Rossmann-like Domain"/>
    <property type="match status" value="1"/>
</dbReference>
<dbReference type="InterPro" id="IPR036291">
    <property type="entry name" value="NAD(P)-bd_dom_sf"/>
</dbReference>
<dbReference type="RefSeq" id="WP_179427498.1">
    <property type="nucleotide sequence ID" value="NZ_JACBZP010000001.1"/>
</dbReference>
<dbReference type="SUPFAM" id="SSF51735">
    <property type="entry name" value="NAD(P)-binding Rossmann-fold domains"/>
    <property type="match status" value="1"/>
</dbReference>
<name>A0A7Z0D267_9MICO</name>
<feature type="domain" description="Ketoreductase" evidence="3">
    <location>
        <begin position="7"/>
        <end position="188"/>
    </location>
</feature>
<keyword evidence="5" id="KW-1185">Reference proteome</keyword>
<dbReference type="GO" id="GO:0016491">
    <property type="term" value="F:oxidoreductase activity"/>
    <property type="evidence" value="ECO:0007669"/>
    <property type="project" value="UniProtKB-KW"/>
</dbReference>
<dbReference type="InterPro" id="IPR002347">
    <property type="entry name" value="SDR_fam"/>
</dbReference>
<dbReference type="SMART" id="SM00822">
    <property type="entry name" value="PKS_KR"/>
    <property type="match status" value="1"/>
</dbReference>
<evidence type="ECO:0000259" key="3">
    <source>
        <dbReference type="SMART" id="SM00822"/>
    </source>
</evidence>
<dbReference type="InterPro" id="IPR057326">
    <property type="entry name" value="KR_dom"/>
</dbReference>
<accession>A0A7Z0D267</accession>
<proteinExistence type="inferred from homology"/>
<gene>
    <name evidence="4" type="ORF">BJY26_001800</name>
</gene>
<dbReference type="AlphaFoldDB" id="A0A7Z0D267"/>
<dbReference type="EMBL" id="JACBZP010000001">
    <property type="protein sequence ID" value="NYI67494.1"/>
    <property type="molecule type" value="Genomic_DNA"/>
</dbReference>
<protein>
    <submittedName>
        <fullName evidence="4">NAD(P)-dependent dehydrogenase (Short-subunit alcohol dehydrogenase family)</fullName>
    </submittedName>
</protein>
<evidence type="ECO:0000313" key="5">
    <source>
        <dbReference type="Proteomes" id="UP000539111"/>
    </source>
</evidence>
<dbReference type="PRINTS" id="PR00080">
    <property type="entry name" value="SDRFAMILY"/>
</dbReference>
<comment type="similarity">
    <text evidence="1">Belongs to the short-chain dehydrogenases/reductases (SDR) family.</text>
</comment>
<evidence type="ECO:0000256" key="1">
    <source>
        <dbReference type="ARBA" id="ARBA00006484"/>
    </source>
</evidence>
<dbReference type="FunFam" id="3.40.50.720:FF:000084">
    <property type="entry name" value="Short-chain dehydrogenase reductase"/>
    <property type="match status" value="1"/>
</dbReference>
<dbReference type="PRINTS" id="PR00081">
    <property type="entry name" value="GDHRDH"/>
</dbReference>
<keyword evidence="2" id="KW-0560">Oxidoreductase</keyword>
<reference evidence="4 5" key="1">
    <citation type="submission" date="2020-07" db="EMBL/GenBank/DDBJ databases">
        <title>Sequencing the genomes of 1000 actinobacteria strains.</title>
        <authorList>
            <person name="Klenk H.-P."/>
        </authorList>
    </citation>
    <scope>NUCLEOTIDE SEQUENCE [LARGE SCALE GENOMIC DNA]</scope>
    <source>
        <strain evidence="4 5">DSM 26341</strain>
    </source>
</reference>
<dbReference type="Proteomes" id="UP000539111">
    <property type="component" value="Unassembled WGS sequence"/>
</dbReference>
<dbReference type="PANTHER" id="PTHR43639:SF1">
    <property type="entry name" value="SHORT-CHAIN DEHYDROGENASE_REDUCTASE FAMILY PROTEIN"/>
    <property type="match status" value="1"/>
</dbReference>
<organism evidence="4 5">
    <name type="scientific">Spelaeicoccus albus</name>
    <dbReference type="NCBI Taxonomy" id="1280376"/>
    <lineage>
        <taxon>Bacteria</taxon>
        <taxon>Bacillati</taxon>
        <taxon>Actinomycetota</taxon>
        <taxon>Actinomycetes</taxon>
        <taxon>Micrococcales</taxon>
        <taxon>Brevibacteriaceae</taxon>
        <taxon>Spelaeicoccus</taxon>
    </lineage>
</organism>
<sequence>MSKLDNKVAIVTGGSRGVGAATALALAEEGANVAISYSSSTDRAEAIVAEMEAKGVRAAAFRADQADARQAVGLINSVAQRFGRLDVLVNNAGISVRGPIDSESDDASAVDRQLAVNYTSVVAAIRAAFPLMPEGGRIVSITSGVATRVGFPGLTDYAGTKAALEGYSRGAARDLAHRGITVNVIEPGFIDTEMNPADGPAAQVFLPTTAMGRYGRPEEIAAGVAFLVSPQASYVTGAVLRIDGGYAA</sequence>
<comment type="caution">
    <text evidence="4">The sequence shown here is derived from an EMBL/GenBank/DDBJ whole genome shotgun (WGS) entry which is preliminary data.</text>
</comment>
<dbReference type="Pfam" id="PF13561">
    <property type="entry name" value="adh_short_C2"/>
    <property type="match status" value="1"/>
</dbReference>
<evidence type="ECO:0000256" key="2">
    <source>
        <dbReference type="ARBA" id="ARBA00023002"/>
    </source>
</evidence>